<evidence type="ECO:0000256" key="5">
    <source>
        <dbReference type="ARBA" id="ARBA00022825"/>
    </source>
</evidence>
<keyword evidence="3 7" id="KW-0645">Protease</keyword>
<dbReference type="PANTHER" id="PTHR10381">
    <property type="entry name" value="ATP-DEPENDENT CLP PROTEASE PROTEOLYTIC SUBUNIT"/>
    <property type="match status" value="1"/>
</dbReference>
<gene>
    <name evidence="7" type="ORF">FCM35_KLT15573</name>
</gene>
<dbReference type="GO" id="GO:0009536">
    <property type="term" value="C:plastid"/>
    <property type="evidence" value="ECO:0007669"/>
    <property type="project" value="UniProtKB-ARBA"/>
</dbReference>
<sequence>MAMGLVGSGASLILVGGTITKRVALPHARVSIHQPSSDSIRQNIDELLMEGKNMLELRNTIADIYAQNTGKPVDVIQKDLERDSFMSATEAQDYGIVDRVAKFKKENP</sequence>
<dbReference type="OrthoDB" id="1875263at2759"/>
<dbReference type="GO" id="GO:0004176">
    <property type="term" value="F:ATP-dependent peptidase activity"/>
    <property type="evidence" value="ECO:0007669"/>
    <property type="project" value="InterPro"/>
</dbReference>
<dbReference type="EMBL" id="SWLB01000003">
    <property type="protein sequence ID" value="KAF3339802.1"/>
    <property type="molecule type" value="Genomic_DNA"/>
</dbReference>
<dbReference type="InterPro" id="IPR001907">
    <property type="entry name" value="ClpP"/>
</dbReference>
<dbReference type="PANTHER" id="PTHR10381:SF15">
    <property type="entry name" value="CHLOROPLASTIC ATP-DEPENDENT CLP PROTEASE PROTEOLYTIC SUBUNIT 1"/>
    <property type="match status" value="1"/>
</dbReference>
<protein>
    <recommendedName>
        <fullName evidence="6">ATP-dependent Clp protease proteolytic subunit</fullName>
    </recommendedName>
</protein>
<evidence type="ECO:0000256" key="4">
    <source>
        <dbReference type="ARBA" id="ARBA00022801"/>
    </source>
</evidence>
<accession>A0A833RHV7</accession>
<keyword evidence="2" id="KW-0934">Plastid</keyword>
<comment type="caution">
    <text evidence="7">The sequence shown here is derived from an EMBL/GenBank/DDBJ whole genome shotgun (WGS) entry which is preliminary data.</text>
</comment>
<dbReference type="AlphaFoldDB" id="A0A833RHV7"/>
<evidence type="ECO:0000256" key="3">
    <source>
        <dbReference type="ARBA" id="ARBA00022670"/>
    </source>
</evidence>
<dbReference type="GO" id="GO:0051117">
    <property type="term" value="F:ATPase binding"/>
    <property type="evidence" value="ECO:0007669"/>
    <property type="project" value="TreeGrafter"/>
</dbReference>
<evidence type="ECO:0000256" key="2">
    <source>
        <dbReference type="ARBA" id="ARBA00022640"/>
    </source>
</evidence>
<dbReference type="Pfam" id="PF00574">
    <property type="entry name" value="CLP_protease"/>
    <property type="match status" value="1"/>
</dbReference>
<keyword evidence="4" id="KW-0378">Hydrolase</keyword>
<dbReference type="PRINTS" id="PR00127">
    <property type="entry name" value="CLPPROTEASEP"/>
</dbReference>
<reference evidence="7" key="1">
    <citation type="submission" date="2020-01" db="EMBL/GenBank/DDBJ databases">
        <title>Genome sequence of Kobresia littledalei, the first chromosome-level genome in the family Cyperaceae.</title>
        <authorList>
            <person name="Qu G."/>
        </authorList>
    </citation>
    <scope>NUCLEOTIDE SEQUENCE</scope>
    <source>
        <strain evidence="7">C.B.Clarke</strain>
        <tissue evidence="7">Leaf</tissue>
    </source>
</reference>
<evidence type="ECO:0000256" key="1">
    <source>
        <dbReference type="ARBA" id="ARBA00007039"/>
    </source>
</evidence>
<dbReference type="CDD" id="cd07017">
    <property type="entry name" value="S14_ClpP_2"/>
    <property type="match status" value="1"/>
</dbReference>
<comment type="similarity">
    <text evidence="1 6">Belongs to the peptidase S14 family.</text>
</comment>
<evidence type="ECO:0000256" key="6">
    <source>
        <dbReference type="RuleBase" id="RU003567"/>
    </source>
</evidence>
<dbReference type="GO" id="GO:0009368">
    <property type="term" value="C:endopeptidase Clp complex"/>
    <property type="evidence" value="ECO:0007669"/>
    <property type="project" value="TreeGrafter"/>
</dbReference>
<keyword evidence="5" id="KW-0720">Serine protease</keyword>
<evidence type="ECO:0000313" key="8">
    <source>
        <dbReference type="Proteomes" id="UP000623129"/>
    </source>
</evidence>
<dbReference type="GO" id="GO:0004252">
    <property type="term" value="F:serine-type endopeptidase activity"/>
    <property type="evidence" value="ECO:0007669"/>
    <property type="project" value="InterPro"/>
</dbReference>
<dbReference type="SUPFAM" id="SSF52096">
    <property type="entry name" value="ClpP/crotonase"/>
    <property type="match status" value="1"/>
</dbReference>
<keyword evidence="8" id="KW-1185">Reference proteome</keyword>
<name>A0A833RHV7_9POAL</name>
<dbReference type="GO" id="GO:0006515">
    <property type="term" value="P:protein quality control for misfolded or incompletely synthesized proteins"/>
    <property type="evidence" value="ECO:0007669"/>
    <property type="project" value="TreeGrafter"/>
</dbReference>
<dbReference type="Gene3D" id="3.90.226.10">
    <property type="entry name" value="2-enoyl-CoA Hydratase, Chain A, domain 1"/>
    <property type="match status" value="1"/>
</dbReference>
<dbReference type="InterPro" id="IPR023562">
    <property type="entry name" value="ClpP/TepA"/>
</dbReference>
<dbReference type="Proteomes" id="UP000623129">
    <property type="component" value="Unassembled WGS sequence"/>
</dbReference>
<organism evidence="7 8">
    <name type="scientific">Carex littledalei</name>
    <dbReference type="NCBI Taxonomy" id="544730"/>
    <lineage>
        <taxon>Eukaryota</taxon>
        <taxon>Viridiplantae</taxon>
        <taxon>Streptophyta</taxon>
        <taxon>Embryophyta</taxon>
        <taxon>Tracheophyta</taxon>
        <taxon>Spermatophyta</taxon>
        <taxon>Magnoliopsida</taxon>
        <taxon>Liliopsida</taxon>
        <taxon>Poales</taxon>
        <taxon>Cyperaceae</taxon>
        <taxon>Cyperoideae</taxon>
        <taxon>Cariceae</taxon>
        <taxon>Carex</taxon>
        <taxon>Carex subgen. Euthyceras</taxon>
    </lineage>
</organism>
<evidence type="ECO:0000313" key="7">
    <source>
        <dbReference type="EMBL" id="KAF3339802.1"/>
    </source>
</evidence>
<dbReference type="InterPro" id="IPR029045">
    <property type="entry name" value="ClpP/crotonase-like_dom_sf"/>
</dbReference>
<proteinExistence type="inferred from homology"/>